<dbReference type="Proteomes" id="UP000308768">
    <property type="component" value="Unassembled WGS sequence"/>
</dbReference>
<comment type="caution">
    <text evidence="1">The sequence shown here is derived from an EMBL/GenBank/DDBJ whole genome shotgun (WGS) entry which is preliminary data.</text>
</comment>
<reference evidence="1 2" key="1">
    <citation type="submission" date="2017-03" db="EMBL/GenBank/DDBJ databases">
        <title>Genomes of endolithic fungi from Antarctica.</title>
        <authorList>
            <person name="Coleine C."/>
            <person name="Masonjones S."/>
            <person name="Stajich J.E."/>
        </authorList>
    </citation>
    <scope>NUCLEOTIDE SEQUENCE [LARGE SCALE GENOMIC DNA]</scope>
    <source>
        <strain evidence="1 2">CCFEE 5187</strain>
    </source>
</reference>
<protein>
    <submittedName>
        <fullName evidence="1">Uncharacterized protein</fullName>
    </submittedName>
</protein>
<keyword evidence="2" id="KW-1185">Reference proteome</keyword>
<name>A0A4U0X1C1_9PEZI</name>
<proteinExistence type="predicted"/>
<gene>
    <name evidence="1" type="ORF">B0A49_08146</name>
</gene>
<evidence type="ECO:0000313" key="2">
    <source>
        <dbReference type="Proteomes" id="UP000308768"/>
    </source>
</evidence>
<accession>A0A4U0X1C1</accession>
<dbReference type="AlphaFoldDB" id="A0A4U0X1C1"/>
<dbReference type="EMBL" id="NAJN01000678">
    <property type="protein sequence ID" value="TKA70034.1"/>
    <property type="molecule type" value="Genomic_DNA"/>
</dbReference>
<sequence>MWEFQARLEARYAAFFREDAARPESSETMNINSARVAVLRHALATSSEGTGGDEQAPQFQQDLTYQRSRIQRLLAALREDAELLSKYLGLPPGQESVPVSARAQRSTRFALSFLGDNRTFPAQLFVTIQRHGVEAVLQNEFNLFWERLAINEARFVRAQRRVTEHDLHHATTHRTLVAVDPARPRQNTARSRARNDAMNPWLNHLNQREARRAFVSEQLYQAELEVQRARCQRLRDALRADHDLFQNAIIYELISFRWP</sequence>
<organism evidence="1 2">
    <name type="scientific">Cryomyces minteri</name>
    <dbReference type="NCBI Taxonomy" id="331657"/>
    <lineage>
        <taxon>Eukaryota</taxon>
        <taxon>Fungi</taxon>
        <taxon>Dikarya</taxon>
        <taxon>Ascomycota</taxon>
        <taxon>Pezizomycotina</taxon>
        <taxon>Dothideomycetes</taxon>
        <taxon>Dothideomycetes incertae sedis</taxon>
        <taxon>Cryomyces</taxon>
    </lineage>
</organism>
<evidence type="ECO:0000313" key="1">
    <source>
        <dbReference type="EMBL" id="TKA70034.1"/>
    </source>
</evidence>